<dbReference type="AlphaFoldDB" id="A0AAV9XCU7"/>
<evidence type="ECO:0000313" key="2">
    <source>
        <dbReference type="EMBL" id="KAK6539867.1"/>
    </source>
</evidence>
<evidence type="ECO:0000256" key="1">
    <source>
        <dbReference type="SAM" id="MobiDB-lite"/>
    </source>
</evidence>
<gene>
    <name evidence="2" type="ORF">TWF694_008706</name>
</gene>
<feature type="region of interest" description="Disordered" evidence="1">
    <location>
        <begin position="1"/>
        <end position="33"/>
    </location>
</feature>
<comment type="caution">
    <text evidence="2">The sequence shown here is derived from an EMBL/GenBank/DDBJ whole genome shotgun (WGS) entry which is preliminary data.</text>
</comment>
<accession>A0AAV9XCU7</accession>
<feature type="region of interest" description="Disordered" evidence="1">
    <location>
        <begin position="86"/>
        <end position="112"/>
    </location>
</feature>
<evidence type="ECO:0000313" key="3">
    <source>
        <dbReference type="Proteomes" id="UP001365542"/>
    </source>
</evidence>
<keyword evidence="3" id="KW-1185">Reference proteome</keyword>
<name>A0AAV9XCU7_9PEZI</name>
<dbReference type="Proteomes" id="UP001365542">
    <property type="component" value="Unassembled WGS sequence"/>
</dbReference>
<organism evidence="2 3">
    <name type="scientific">Orbilia ellipsospora</name>
    <dbReference type="NCBI Taxonomy" id="2528407"/>
    <lineage>
        <taxon>Eukaryota</taxon>
        <taxon>Fungi</taxon>
        <taxon>Dikarya</taxon>
        <taxon>Ascomycota</taxon>
        <taxon>Pezizomycotina</taxon>
        <taxon>Orbiliomycetes</taxon>
        <taxon>Orbiliales</taxon>
        <taxon>Orbiliaceae</taxon>
        <taxon>Orbilia</taxon>
    </lineage>
</organism>
<dbReference type="EMBL" id="JAVHJO010000005">
    <property type="protein sequence ID" value="KAK6539867.1"/>
    <property type="molecule type" value="Genomic_DNA"/>
</dbReference>
<sequence>MCLTIVLGQQKKTPKREQSSSPPPLQEPANGNARMKKFFDTRSGRWFTATGIDDQGDEEIVIRAAPAPQQTMRRPKKTTFLIEAPPVSRPKGKAVPLRRNTSNSSRLGLEIPAGRGFSSPRAAVEAAMEAGLNLEGKNVHLMPGEQGGYFVVGVSDI</sequence>
<reference evidence="2 3" key="1">
    <citation type="submission" date="2019-10" db="EMBL/GenBank/DDBJ databases">
        <authorList>
            <person name="Palmer J.M."/>
        </authorList>
    </citation>
    <scope>NUCLEOTIDE SEQUENCE [LARGE SCALE GENOMIC DNA]</scope>
    <source>
        <strain evidence="2 3">TWF694</strain>
    </source>
</reference>
<proteinExistence type="predicted"/>
<protein>
    <submittedName>
        <fullName evidence="2">Uncharacterized protein</fullName>
    </submittedName>
</protein>